<dbReference type="AlphaFoldDB" id="A0A0C1J0G4"/>
<dbReference type="Gene3D" id="3.40.220.10">
    <property type="entry name" value="Leucine Aminopeptidase, subunit E, domain 1"/>
    <property type="match status" value="1"/>
</dbReference>
<dbReference type="SMART" id="SM00255">
    <property type="entry name" value="TIR"/>
    <property type="match status" value="1"/>
</dbReference>
<feature type="domain" description="TIR" evidence="1">
    <location>
        <begin position="217"/>
        <end position="347"/>
    </location>
</feature>
<proteinExistence type="predicted"/>
<dbReference type="GO" id="GO:0007165">
    <property type="term" value="P:signal transduction"/>
    <property type="evidence" value="ECO:0007669"/>
    <property type="project" value="InterPro"/>
</dbReference>
<dbReference type="InterPro" id="IPR000157">
    <property type="entry name" value="TIR_dom"/>
</dbReference>
<protein>
    <recommendedName>
        <fullName evidence="1">TIR domain-containing protein</fullName>
    </recommendedName>
</protein>
<dbReference type="SUPFAM" id="SSF52949">
    <property type="entry name" value="Macro domain-like"/>
    <property type="match status" value="1"/>
</dbReference>
<reference evidence="2 3" key="1">
    <citation type="submission" date="2014-11" db="EMBL/GenBank/DDBJ databases">
        <title>Genome sequence of Flavihumibacter solisilvae 3-3.</title>
        <authorList>
            <person name="Zhou G."/>
            <person name="Li M."/>
            <person name="Wang G."/>
        </authorList>
    </citation>
    <scope>NUCLEOTIDE SEQUENCE [LARGE SCALE GENOMIC DNA]</scope>
    <source>
        <strain evidence="2 3">3-3</strain>
    </source>
</reference>
<dbReference type="SUPFAM" id="SSF52200">
    <property type="entry name" value="Toll/Interleukin receptor TIR domain"/>
    <property type="match status" value="1"/>
</dbReference>
<keyword evidence="3" id="KW-1185">Reference proteome</keyword>
<dbReference type="InterPro" id="IPR043472">
    <property type="entry name" value="Macro_dom-like"/>
</dbReference>
<dbReference type="OrthoDB" id="650287at2"/>
<dbReference type="InterPro" id="IPR035897">
    <property type="entry name" value="Toll_tir_struct_dom_sf"/>
</dbReference>
<evidence type="ECO:0000313" key="3">
    <source>
        <dbReference type="Proteomes" id="UP000031408"/>
    </source>
</evidence>
<sequence length="348" mass="38629">MELLSQLTVHRTSGGAIIQLLLGDITALPEEYAVDLLVVSAFPGDYTPVDGTIIGSLHRKGISVASLADHKEADLTAQLGCWLSAPVDQDLQSRLHFERILCFESGHLSAKPEELVGNIFRCINTFAFNEAVSSVALPIVATGNQRGEAGNVFAALLDTAIFWLENDLPLNVIRFCVIDGDDADTAKNIFREKRNAYQKKLADTRDLAPAAAAPPPPGYDYFISYAHVHTSEVEEFVKAMKEKNQGLRIFYDRSSIPAGGQWIRLISDAIQQAESVIYVLSPQYSKSDVCWDEFQCAKLKEYRLRKPVIKTVYLYSDKELPPIMGIYSYIDCTEGDLQKFRSAAQQIS</sequence>
<dbReference type="RefSeq" id="WP_039136038.1">
    <property type="nucleotide sequence ID" value="NZ_JSVC01000001.1"/>
</dbReference>
<evidence type="ECO:0000313" key="2">
    <source>
        <dbReference type="EMBL" id="KIC96259.1"/>
    </source>
</evidence>
<organism evidence="2 3">
    <name type="scientific">Flavihumibacter solisilvae</name>
    <dbReference type="NCBI Taxonomy" id="1349421"/>
    <lineage>
        <taxon>Bacteria</taxon>
        <taxon>Pseudomonadati</taxon>
        <taxon>Bacteroidota</taxon>
        <taxon>Chitinophagia</taxon>
        <taxon>Chitinophagales</taxon>
        <taxon>Chitinophagaceae</taxon>
        <taxon>Flavihumibacter</taxon>
    </lineage>
</organism>
<comment type="caution">
    <text evidence="2">The sequence shown here is derived from an EMBL/GenBank/DDBJ whole genome shotgun (WGS) entry which is preliminary data.</text>
</comment>
<accession>A0A0C1J0G4</accession>
<name>A0A0C1J0G4_9BACT</name>
<dbReference type="Pfam" id="PF13676">
    <property type="entry name" value="TIR_2"/>
    <property type="match status" value="1"/>
</dbReference>
<dbReference type="PROSITE" id="PS50104">
    <property type="entry name" value="TIR"/>
    <property type="match status" value="1"/>
</dbReference>
<evidence type="ECO:0000259" key="1">
    <source>
        <dbReference type="PROSITE" id="PS50104"/>
    </source>
</evidence>
<dbReference type="STRING" id="1349421.OI18_00365"/>
<gene>
    <name evidence="2" type="ORF">OI18_00365</name>
</gene>
<dbReference type="Gene3D" id="3.40.50.10140">
    <property type="entry name" value="Toll/interleukin-1 receptor homology (TIR) domain"/>
    <property type="match status" value="1"/>
</dbReference>
<dbReference type="Proteomes" id="UP000031408">
    <property type="component" value="Unassembled WGS sequence"/>
</dbReference>
<dbReference type="EMBL" id="JSVC01000001">
    <property type="protein sequence ID" value="KIC96259.1"/>
    <property type="molecule type" value="Genomic_DNA"/>
</dbReference>